<dbReference type="EMBL" id="APOH01000027">
    <property type="protein sequence ID" value="ENU18320.1"/>
    <property type="molecule type" value="Genomic_DNA"/>
</dbReference>
<dbReference type="OrthoDB" id="9789605at2"/>
<sequence>MIRLATHADLEQIERLIQPYIADFAISREGEEKFSSAIILRLLNTPQVHYYVYEQHETVLGIIAYKEPAHIVHFFVDTAVQKQGIGRKLWNYVTAELQENITVISVNSSCYAQPIYQKFGFKAVSEVIEAHGLRFVMMQKNRTAQNKKAPEGAV</sequence>
<dbReference type="InterPro" id="IPR016181">
    <property type="entry name" value="Acyl_CoA_acyltransferase"/>
</dbReference>
<comment type="caution">
    <text evidence="2">The sequence shown here is derived from an EMBL/GenBank/DDBJ whole genome shotgun (WGS) entry which is preliminary data.</text>
</comment>
<evidence type="ECO:0000313" key="2">
    <source>
        <dbReference type="EMBL" id="ENU18320.1"/>
    </source>
</evidence>
<dbReference type="PATRIC" id="fig|1217715.3.peg.3058"/>
<accession>N8NVW1</accession>
<dbReference type="Pfam" id="PF13673">
    <property type="entry name" value="Acetyltransf_10"/>
    <property type="match status" value="1"/>
</dbReference>
<reference evidence="2 3" key="1">
    <citation type="submission" date="2013-02" db="EMBL/GenBank/DDBJ databases">
        <title>The Genome Sequence of Acinetobacter sp. ANC 3994.</title>
        <authorList>
            <consortium name="The Broad Institute Genome Sequencing Platform"/>
            <consortium name="The Broad Institute Genome Sequencing Center for Infectious Disease"/>
            <person name="Cerqueira G."/>
            <person name="Feldgarden M."/>
            <person name="Courvalin P."/>
            <person name="Perichon B."/>
            <person name="Grillot-Courvalin C."/>
            <person name="Clermont D."/>
            <person name="Rocha E."/>
            <person name="Yoon E.-J."/>
            <person name="Nemec A."/>
            <person name="Walker B."/>
            <person name="Young S.K."/>
            <person name="Zeng Q."/>
            <person name="Gargeya S."/>
            <person name="Fitzgerald M."/>
            <person name="Haas B."/>
            <person name="Abouelleil A."/>
            <person name="Alvarado L."/>
            <person name="Arachchi H.M."/>
            <person name="Berlin A.M."/>
            <person name="Chapman S.B."/>
            <person name="Dewar J."/>
            <person name="Goldberg J."/>
            <person name="Griggs A."/>
            <person name="Gujja S."/>
            <person name="Hansen M."/>
            <person name="Howarth C."/>
            <person name="Imamovic A."/>
            <person name="Larimer J."/>
            <person name="McCowan C."/>
            <person name="Murphy C."/>
            <person name="Neiman D."/>
            <person name="Pearson M."/>
            <person name="Priest M."/>
            <person name="Roberts A."/>
            <person name="Saif S."/>
            <person name="Shea T."/>
            <person name="Sisk P."/>
            <person name="Sykes S."/>
            <person name="Wortman J."/>
            <person name="Nusbaum C."/>
            <person name="Birren B."/>
        </authorList>
    </citation>
    <scope>NUCLEOTIDE SEQUENCE [LARGE SCALE GENOMIC DNA]</scope>
    <source>
        <strain evidence="2 3">ANC 3994</strain>
    </source>
</reference>
<name>N8NVW1_9GAMM</name>
<dbReference type="GO" id="GO:0016747">
    <property type="term" value="F:acyltransferase activity, transferring groups other than amino-acyl groups"/>
    <property type="evidence" value="ECO:0007669"/>
    <property type="project" value="InterPro"/>
</dbReference>
<dbReference type="PANTHER" id="PTHR43451:SF1">
    <property type="entry name" value="ACETYLTRANSFERASE"/>
    <property type="match status" value="1"/>
</dbReference>
<dbReference type="PANTHER" id="PTHR43451">
    <property type="entry name" value="ACETYLTRANSFERASE (GNAT) FAMILY PROTEIN"/>
    <property type="match status" value="1"/>
</dbReference>
<feature type="domain" description="N-acetyltransferase" evidence="1">
    <location>
        <begin position="1"/>
        <end position="143"/>
    </location>
</feature>
<dbReference type="RefSeq" id="WP_004649796.1">
    <property type="nucleotide sequence ID" value="NZ_KB849168.1"/>
</dbReference>
<gene>
    <name evidence="2" type="ORF">F994_03134</name>
</gene>
<dbReference type="PROSITE" id="PS51186">
    <property type="entry name" value="GNAT"/>
    <property type="match status" value="1"/>
</dbReference>
<dbReference type="InterPro" id="IPR052564">
    <property type="entry name" value="N-acetyltrans/Recomb-assoc"/>
</dbReference>
<dbReference type="AlphaFoldDB" id="N8NVW1"/>
<evidence type="ECO:0000259" key="1">
    <source>
        <dbReference type="PROSITE" id="PS51186"/>
    </source>
</evidence>
<protein>
    <recommendedName>
        <fullName evidence="1">N-acetyltransferase domain-containing protein</fullName>
    </recommendedName>
</protein>
<dbReference type="Proteomes" id="UP000013086">
    <property type="component" value="Unassembled WGS sequence"/>
</dbReference>
<dbReference type="SUPFAM" id="SSF55729">
    <property type="entry name" value="Acyl-CoA N-acyltransferases (Nat)"/>
    <property type="match status" value="1"/>
</dbReference>
<dbReference type="eggNOG" id="COG0454">
    <property type="taxonomic scope" value="Bacteria"/>
</dbReference>
<proteinExistence type="predicted"/>
<organism evidence="2 3">
    <name type="scientific">Acinetobacter bohemicus ANC 3994</name>
    <dbReference type="NCBI Taxonomy" id="1217715"/>
    <lineage>
        <taxon>Bacteria</taxon>
        <taxon>Pseudomonadati</taxon>
        <taxon>Pseudomonadota</taxon>
        <taxon>Gammaproteobacteria</taxon>
        <taxon>Moraxellales</taxon>
        <taxon>Moraxellaceae</taxon>
        <taxon>Acinetobacter</taxon>
    </lineage>
</organism>
<dbReference type="HOGENOM" id="CLU_120448_2_0_6"/>
<dbReference type="InterPro" id="IPR000182">
    <property type="entry name" value="GNAT_dom"/>
</dbReference>
<dbReference type="CDD" id="cd04301">
    <property type="entry name" value="NAT_SF"/>
    <property type="match status" value="1"/>
</dbReference>
<dbReference type="Gene3D" id="3.40.630.30">
    <property type="match status" value="1"/>
</dbReference>
<evidence type="ECO:0000313" key="3">
    <source>
        <dbReference type="Proteomes" id="UP000013086"/>
    </source>
</evidence>